<evidence type="ECO:0000256" key="10">
    <source>
        <dbReference type="ARBA" id="ARBA00032322"/>
    </source>
</evidence>
<evidence type="ECO:0000313" key="16">
    <source>
        <dbReference type="Proteomes" id="UP000314985"/>
    </source>
</evidence>
<feature type="signal peptide" evidence="14">
    <location>
        <begin position="1"/>
        <end position="25"/>
    </location>
</feature>
<dbReference type="GO" id="GO:0097746">
    <property type="term" value="P:blood vessel diameter maintenance"/>
    <property type="evidence" value="ECO:0007669"/>
    <property type="project" value="UniProtKB-KW"/>
</dbReference>
<evidence type="ECO:0000256" key="12">
    <source>
        <dbReference type="ARBA" id="ARBA00045790"/>
    </source>
</evidence>
<dbReference type="InterPro" id="IPR002408">
    <property type="entry name" value="Natriuretic_peptide_brain"/>
</dbReference>
<organism evidence="15 16">
    <name type="scientific">Sus scrofa</name>
    <name type="common">Pig</name>
    <dbReference type="NCBI Taxonomy" id="9823"/>
    <lineage>
        <taxon>Eukaryota</taxon>
        <taxon>Metazoa</taxon>
        <taxon>Chordata</taxon>
        <taxon>Craniata</taxon>
        <taxon>Vertebrata</taxon>
        <taxon>Euteleostomi</taxon>
        <taxon>Mammalia</taxon>
        <taxon>Eutheria</taxon>
        <taxon>Laurasiatheria</taxon>
        <taxon>Artiodactyla</taxon>
        <taxon>Suina</taxon>
        <taxon>Suidae</taxon>
        <taxon>Sus</taxon>
    </lineage>
</organism>
<comment type="function">
    <text evidence="12">Cardiac hormone that plays a key role in mediating cardio-renal homeostasis. May also function as a paracrine antifibrotic factor in the heart. Acts by specifically binding and stimulating NPR1 to produce cGMP, which in turn activates effector proteins that drive various biological responses. Involved in regulating the extracellular fluid volume and maintaining the fluid-electrolyte balance through natriuresis, diuresis, vasorelaxation, and inhibition of renin and aldosterone secretion. Binds the clearance receptor NPR3.</text>
</comment>
<dbReference type="PRINTS" id="PR00710">
    <property type="entry name" value="NATPEPTIDES"/>
</dbReference>
<name>A0A4X1W8F5_PIG</name>
<evidence type="ECO:0000256" key="14">
    <source>
        <dbReference type="SAM" id="SignalP"/>
    </source>
</evidence>
<evidence type="ECO:0000256" key="7">
    <source>
        <dbReference type="ARBA" id="ARBA00022858"/>
    </source>
</evidence>
<dbReference type="PROSITE" id="PS51257">
    <property type="entry name" value="PROKAR_LIPOPROTEIN"/>
    <property type="match status" value="1"/>
</dbReference>
<evidence type="ECO:0000256" key="11">
    <source>
        <dbReference type="ARBA" id="ARBA00032369"/>
    </source>
</evidence>
<keyword evidence="5" id="KW-0372">Hormone</keyword>
<evidence type="ECO:0000256" key="8">
    <source>
        <dbReference type="ARBA" id="ARBA00023157"/>
    </source>
</evidence>
<dbReference type="GO" id="GO:0005576">
    <property type="term" value="C:extracellular region"/>
    <property type="evidence" value="ECO:0007669"/>
    <property type="project" value="UniProtKB-SubCell"/>
</dbReference>
<dbReference type="GO" id="GO:0005179">
    <property type="term" value="F:hormone activity"/>
    <property type="evidence" value="ECO:0007669"/>
    <property type="project" value="UniProtKB-KW"/>
</dbReference>
<evidence type="ECO:0000256" key="13">
    <source>
        <dbReference type="RuleBase" id="RU003686"/>
    </source>
</evidence>
<evidence type="ECO:0000313" key="15">
    <source>
        <dbReference type="Ensembl" id="ENSSSCP00070050386.1"/>
    </source>
</evidence>
<dbReference type="PANTHER" id="PTHR14066">
    <property type="entry name" value="ATRIAL NATRIURETIC FACTOR PRECURSOR"/>
    <property type="match status" value="1"/>
</dbReference>
<dbReference type="PANTHER" id="PTHR14066:SF10">
    <property type="entry name" value="NATRIURETIC PEPTIDES B"/>
    <property type="match status" value="1"/>
</dbReference>
<keyword evidence="8" id="KW-1015">Disulfide bond</keyword>
<evidence type="ECO:0000256" key="4">
    <source>
        <dbReference type="ARBA" id="ARBA00022525"/>
    </source>
</evidence>
<dbReference type="PRINTS" id="PR00712">
    <property type="entry name" value="BNATPEPTIDE"/>
</dbReference>
<feature type="chain" id="PRO_5021361034" description="Natriuretic peptides B" evidence="14">
    <location>
        <begin position="26"/>
        <end position="184"/>
    </location>
</feature>
<dbReference type="InterPro" id="IPR050787">
    <property type="entry name" value="Natriuretic_peptide"/>
</dbReference>
<accession>A0A4X1W8F5</accession>
<proteinExistence type="inferred from homology"/>
<reference evidence="15" key="2">
    <citation type="submission" date="2025-08" db="UniProtKB">
        <authorList>
            <consortium name="Ensembl"/>
        </authorList>
    </citation>
    <scope>IDENTIFICATION</scope>
</reference>
<evidence type="ECO:0000256" key="3">
    <source>
        <dbReference type="ARBA" id="ARBA00020075"/>
    </source>
</evidence>
<dbReference type="Ensembl" id="ENSSSCT00070059187.1">
    <property type="protein sequence ID" value="ENSSSCP00070050386.1"/>
    <property type="gene ID" value="ENSSSCG00070029463.1"/>
</dbReference>
<evidence type="ECO:0000256" key="6">
    <source>
        <dbReference type="ARBA" id="ARBA00022729"/>
    </source>
</evidence>
<sequence>MGPRMALPRVLLLLFLHLLLLGCRSHPLGGAGLASELPGIQELLDRLRDRVSELQAERTDLEPLRQDRGLTEAWEAREAAPTGVLGPRSSIFQVLRGIRSPKTMRDSGCFGRRLDRIGSLSGLGCNGEHPPPFPLHAPVSITSGFDVSGDQTPRKGHLDITLSCCQSSRPRSAFLEKLNLDSIH</sequence>
<dbReference type="AlphaFoldDB" id="A0A4X1W8F5"/>
<dbReference type="InterPro" id="IPR000663">
    <property type="entry name" value="Natr_peptide"/>
</dbReference>
<keyword evidence="7 13" id="KW-0838">Vasoactive</keyword>
<keyword evidence="4" id="KW-0964">Secreted</keyword>
<comment type="similarity">
    <text evidence="2 13">Belongs to the natriuretic peptide family.</text>
</comment>
<keyword evidence="6 14" id="KW-0732">Signal</keyword>
<evidence type="ECO:0000256" key="1">
    <source>
        <dbReference type="ARBA" id="ARBA00004613"/>
    </source>
</evidence>
<protein>
    <recommendedName>
        <fullName evidence="3">Natriuretic peptides B</fullName>
    </recommendedName>
    <alternativeName>
        <fullName evidence="9">Brain natriuretic factor prohormone</fullName>
    </alternativeName>
    <alternativeName>
        <fullName evidence="10">Gamma-brain natriuretic peptide</fullName>
    </alternativeName>
    <alternativeName>
        <fullName evidence="11">Iso-ANP</fullName>
    </alternativeName>
</protein>
<dbReference type="InterPro" id="IPR030480">
    <property type="entry name" value="Natr_peptide_CS"/>
</dbReference>
<reference evidence="15 16" key="1">
    <citation type="submission" date="2017-08" db="EMBL/GenBank/DDBJ databases">
        <title>USMARCv1.0.</title>
        <authorList>
            <person name="Hannum G.I."/>
            <person name="Koren S."/>
            <person name="Schroeder S.G."/>
            <person name="Chin S.C."/>
            <person name="Nonneman D.J."/>
            <person name="Becker S.A."/>
            <person name="Rosen B.D."/>
            <person name="Bickhart D.M."/>
            <person name="Putnam N.H."/>
            <person name="Green R.E."/>
            <person name="Tuggle C.K."/>
            <person name="Liu H."/>
            <person name="Rohrer G.A."/>
            <person name="Warr A."/>
            <person name="Hall R."/>
            <person name="Kim K."/>
            <person name="Hume D.A."/>
            <person name="Talbot R."/>
            <person name="Chow W."/>
            <person name="Howe K."/>
            <person name="Schwartz A.S."/>
            <person name="Watson M."/>
            <person name="Archibald A.L."/>
            <person name="Phillippy A.M."/>
            <person name="Smith T.P.L."/>
        </authorList>
    </citation>
    <scope>NUCLEOTIDE SEQUENCE [LARGE SCALE GENOMIC DNA]</scope>
</reference>
<dbReference type="Proteomes" id="UP000314985">
    <property type="component" value="Chromosome 6"/>
</dbReference>
<evidence type="ECO:0000256" key="5">
    <source>
        <dbReference type="ARBA" id="ARBA00022702"/>
    </source>
</evidence>
<dbReference type="PROSITE" id="PS00263">
    <property type="entry name" value="NATRIURETIC_PEPTIDE"/>
    <property type="match status" value="1"/>
</dbReference>
<comment type="subcellular location">
    <subcellularLocation>
        <location evidence="1 13">Secreted</location>
    </subcellularLocation>
</comment>
<evidence type="ECO:0000256" key="9">
    <source>
        <dbReference type="ARBA" id="ARBA00031802"/>
    </source>
</evidence>
<evidence type="ECO:0000256" key="2">
    <source>
        <dbReference type="ARBA" id="ARBA00009041"/>
    </source>
</evidence>
<dbReference type="Pfam" id="PF00212">
    <property type="entry name" value="ANP"/>
    <property type="match status" value="1"/>
</dbReference>
<dbReference type="SMART" id="SM00183">
    <property type="entry name" value="NAT_PEP"/>
    <property type="match status" value="1"/>
</dbReference>